<evidence type="ECO:0000313" key="2">
    <source>
        <dbReference type="EMBL" id="KAL3771530.1"/>
    </source>
</evidence>
<proteinExistence type="predicted"/>
<dbReference type="EMBL" id="JALLBG020000023">
    <property type="protein sequence ID" value="KAL3771530.1"/>
    <property type="molecule type" value="Genomic_DNA"/>
</dbReference>
<dbReference type="AlphaFoldDB" id="A0ABD3N5Z2"/>
<dbReference type="Proteomes" id="UP001530293">
    <property type="component" value="Unassembled WGS sequence"/>
</dbReference>
<evidence type="ECO:0000256" key="1">
    <source>
        <dbReference type="SAM" id="Phobius"/>
    </source>
</evidence>
<accession>A0ABD3N5Z2</accession>
<keyword evidence="1" id="KW-0472">Membrane</keyword>
<reference evidence="2 3" key="1">
    <citation type="submission" date="2024-10" db="EMBL/GenBank/DDBJ databases">
        <title>Updated reference genomes for cyclostephanoid diatoms.</title>
        <authorList>
            <person name="Roberts W.R."/>
            <person name="Alverson A.J."/>
        </authorList>
    </citation>
    <scope>NUCLEOTIDE SEQUENCE [LARGE SCALE GENOMIC DNA]</scope>
    <source>
        <strain evidence="2 3">AJA232-27</strain>
    </source>
</reference>
<feature type="transmembrane region" description="Helical" evidence="1">
    <location>
        <begin position="54"/>
        <end position="76"/>
    </location>
</feature>
<name>A0ABD3N5Z2_9STRA</name>
<organism evidence="2 3">
    <name type="scientific">Discostella pseudostelligera</name>
    <dbReference type="NCBI Taxonomy" id="259834"/>
    <lineage>
        <taxon>Eukaryota</taxon>
        <taxon>Sar</taxon>
        <taxon>Stramenopiles</taxon>
        <taxon>Ochrophyta</taxon>
        <taxon>Bacillariophyta</taxon>
        <taxon>Coscinodiscophyceae</taxon>
        <taxon>Thalassiosirophycidae</taxon>
        <taxon>Stephanodiscales</taxon>
        <taxon>Stephanodiscaceae</taxon>
        <taxon>Discostella</taxon>
    </lineage>
</organism>
<protein>
    <submittedName>
        <fullName evidence="2">Uncharacterized protein</fullName>
    </submittedName>
</protein>
<keyword evidence="3" id="KW-1185">Reference proteome</keyword>
<evidence type="ECO:0000313" key="3">
    <source>
        <dbReference type="Proteomes" id="UP001530293"/>
    </source>
</evidence>
<comment type="caution">
    <text evidence="2">The sequence shown here is derived from an EMBL/GenBank/DDBJ whole genome shotgun (WGS) entry which is preliminary data.</text>
</comment>
<keyword evidence="1" id="KW-0812">Transmembrane</keyword>
<sequence length="509" mass="56034">MISQVSHKVELTSLINANFHSSHADADADADENDDDDTSTPSHTKNYIGGRKRWLLLALVILVFGVSLVLSTTLLVDDVASTFTTARANGSSSSNSSSKIVVDDDDYNSWVNFNLRWQPATHDNNCIPRFRLANSSIHCGFADISPLTIASDGRQFCGGVPLEPNFCVLPSEGSWIEVTETTSMSLPSAKGAATISLSPPPLPRRLGMINSINNDTNVLPRCKTMDEFANGTYEGVGFDLEWVPTNCSSIPLSPFVWTRNTKCQVTITMIGDSHIRNLFTATVNGLRGVEYFAEAHADDAMKERGVAESYEWRLQHDGTATDRFAVYADTLSVDPNPFEDCPCNEAVIKCLRIAFIWAPKFQEQLDQIHFVTKWKSNIVIVEPGNAYESSVLLSPNWTAQFDELLEADDHLRLGVLHFPWGKQPKGREAALTSWINGAHANRKSYAQQSAMYPPGNVQGRKTFHFGCGLGKVDVVNDNIKAVEPCSDLLDTAHIRALTTLHIDALSKTP</sequence>
<gene>
    <name evidence="2" type="ORF">ACHAWU_003705</name>
</gene>
<keyword evidence="1" id="KW-1133">Transmembrane helix</keyword>